<gene>
    <name evidence="2" type="ORF">NDU88_000710</name>
</gene>
<dbReference type="Proteomes" id="UP001066276">
    <property type="component" value="Chromosome 4_2"/>
</dbReference>
<protein>
    <submittedName>
        <fullName evidence="2">Uncharacterized protein</fullName>
    </submittedName>
</protein>
<dbReference type="AlphaFoldDB" id="A0AAV7S805"/>
<evidence type="ECO:0000313" key="3">
    <source>
        <dbReference type="Proteomes" id="UP001066276"/>
    </source>
</evidence>
<sequence length="178" mass="19441">MSILRPRMRSVLASSAPSPSPRRTQQQSPSWHRSNARAPESNRKREEKPAFGLGSRSCQQHRLLGNYHPGRLARVSRGARSEGEPCQELQNTGWGAGVPCTRPRGEERGPAPVAADHRRGRGVLQHIQGEGASELTGEARGALGTVPETRGARTRLLRSEYRKERRSPSLGTPGSLEG</sequence>
<evidence type="ECO:0000256" key="1">
    <source>
        <dbReference type="SAM" id="MobiDB-lite"/>
    </source>
</evidence>
<accession>A0AAV7S805</accession>
<organism evidence="2 3">
    <name type="scientific">Pleurodeles waltl</name>
    <name type="common">Iberian ribbed newt</name>
    <dbReference type="NCBI Taxonomy" id="8319"/>
    <lineage>
        <taxon>Eukaryota</taxon>
        <taxon>Metazoa</taxon>
        <taxon>Chordata</taxon>
        <taxon>Craniata</taxon>
        <taxon>Vertebrata</taxon>
        <taxon>Euteleostomi</taxon>
        <taxon>Amphibia</taxon>
        <taxon>Batrachia</taxon>
        <taxon>Caudata</taxon>
        <taxon>Salamandroidea</taxon>
        <taxon>Salamandridae</taxon>
        <taxon>Pleurodelinae</taxon>
        <taxon>Pleurodeles</taxon>
    </lineage>
</organism>
<name>A0AAV7S805_PLEWA</name>
<feature type="compositionally biased region" description="Low complexity" evidence="1">
    <location>
        <begin position="13"/>
        <end position="30"/>
    </location>
</feature>
<dbReference type="EMBL" id="JANPWB010000008">
    <property type="protein sequence ID" value="KAJ1160208.1"/>
    <property type="molecule type" value="Genomic_DNA"/>
</dbReference>
<feature type="compositionally biased region" description="Basic and acidic residues" evidence="1">
    <location>
        <begin position="157"/>
        <end position="167"/>
    </location>
</feature>
<keyword evidence="3" id="KW-1185">Reference proteome</keyword>
<reference evidence="2" key="1">
    <citation type="journal article" date="2022" name="bioRxiv">
        <title>Sequencing and chromosome-scale assembly of the giantPleurodeles waltlgenome.</title>
        <authorList>
            <person name="Brown T."/>
            <person name="Elewa A."/>
            <person name="Iarovenko S."/>
            <person name="Subramanian E."/>
            <person name="Araus A.J."/>
            <person name="Petzold A."/>
            <person name="Susuki M."/>
            <person name="Suzuki K.-i.T."/>
            <person name="Hayashi T."/>
            <person name="Toyoda A."/>
            <person name="Oliveira C."/>
            <person name="Osipova E."/>
            <person name="Leigh N.D."/>
            <person name="Simon A."/>
            <person name="Yun M.H."/>
        </authorList>
    </citation>
    <scope>NUCLEOTIDE SEQUENCE</scope>
    <source>
        <strain evidence="2">20211129_DDA</strain>
        <tissue evidence="2">Liver</tissue>
    </source>
</reference>
<comment type="caution">
    <text evidence="2">The sequence shown here is derived from an EMBL/GenBank/DDBJ whole genome shotgun (WGS) entry which is preliminary data.</text>
</comment>
<feature type="compositionally biased region" description="Basic and acidic residues" evidence="1">
    <location>
        <begin position="40"/>
        <end position="49"/>
    </location>
</feature>
<proteinExistence type="predicted"/>
<evidence type="ECO:0000313" key="2">
    <source>
        <dbReference type="EMBL" id="KAJ1160208.1"/>
    </source>
</evidence>
<feature type="region of interest" description="Disordered" evidence="1">
    <location>
        <begin position="1"/>
        <end position="178"/>
    </location>
</feature>